<evidence type="ECO:0000313" key="2">
    <source>
        <dbReference type="Proteomes" id="UP001429601"/>
    </source>
</evidence>
<name>A0ABX0Q4Z2_9GAMM</name>
<proteinExistence type="predicted"/>
<comment type="caution">
    <text evidence="1">The sequence shown here is derived from an EMBL/GenBank/DDBJ whole genome shotgun (WGS) entry which is preliminary data.</text>
</comment>
<evidence type="ECO:0000313" key="1">
    <source>
        <dbReference type="EMBL" id="NID04772.1"/>
    </source>
</evidence>
<accession>A0ABX0Q4Z2</accession>
<sequence>MSQTGAAGSLERGFTVKKTIVGALALIAPVLGAAAAPASNDYDWRTNWPTHYVFADGTDIGLSLKYQYDLDRFSHDEGTYEDAQTNRRKEFGFFVRNKGVYDGTVVFDFQTKTWLDVFFRLQSKALFDRDIGAFRVGFMKTPVGFEGNTSTGSTSFMETSLPMQAIYANRRLGFDWALTRKAYLVQLGYYKGGNLQGDLDGRMVAARAAWTPMNSPGNVLHLGGSYSRENPDGSTDGRGRYNPPSVRLRALPEAGLASRRLIDSGALSVAEHVERRGLEGLWIRGPWSMQGEYLSARVKLENKPAYDAHGWYAFGSWVVTGESRTYSAGNIGDVVPKGPWGALEFVLRYSTLDLDDGPTLGGTEHDWTLGANWYLTKYLKLQANYVRATSDRRDLRIDPHIFQMRAQVMF</sequence>
<dbReference type="EMBL" id="JAAQQR010000003">
    <property type="protein sequence ID" value="NID04772.1"/>
    <property type="molecule type" value="Genomic_DNA"/>
</dbReference>
<dbReference type="InterPro" id="IPR010870">
    <property type="entry name" value="Porin_O/P"/>
</dbReference>
<dbReference type="Pfam" id="PF07396">
    <property type="entry name" value="Porin_O_P"/>
    <property type="match status" value="1"/>
</dbReference>
<dbReference type="Gene3D" id="2.40.160.10">
    <property type="entry name" value="Porin"/>
    <property type="match status" value="1"/>
</dbReference>
<dbReference type="InterPro" id="IPR023614">
    <property type="entry name" value="Porin_dom_sf"/>
</dbReference>
<gene>
    <name evidence="1" type="ORF">HBF26_07730</name>
</gene>
<protein>
    <submittedName>
        <fullName evidence="1">Porin</fullName>
    </submittedName>
</protein>
<keyword evidence="2" id="KW-1185">Reference proteome</keyword>
<dbReference type="SUPFAM" id="SSF56935">
    <property type="entry name" value="Porins"/>
    <property type="match status" value="1"/>
</dbReference>
<organism evidence="1 2">
    <name type="scientific">Luteibacter jiangsuensis</name>
    <dbReference type="NCBI Taxonomy" id="637577"/>
    <lineage>
        <taxon>Bacteria</taxon>
        <taxon>Pseudomonadati</taxon>
        <taxon>Pseudomonadota</taxon>
        <taxon>Gammaproteobacteria</taxon>
        <taxon>Lysobacterales</taxon>
        <taxon>Rhodanobacteraceae</taxon>
        <taxon>Luteibacter</taxon>
    </lineage>
</organism>
<dbReference type="Proteomes" id="UP001429601">
    <property type="component" value="Unassembled WGS sequence"/>
</dbReference>
<reference evidence="1 2" key="1">
    <citation type="journal article" date="2011" name="Curr. Microbiol.">
        <title>Luteibacter jiangsuensis sp. nov.: a methamidophos-degrading bacterium isolated from a methamidophos-manufacturing factory.</title>
        <authorList>
            <person name="Wang L."/>
            <person name="Wang G.L."/>
            <person name="Li S.P."/>
            <person name="Jiang J.D."/>
        </authorList>
    </citation>
    <scope>NUCLEOTIDE SEQUENCE [LARGE SCALE GENOMIC DNA]</scope>
    <source>
        <strain evidence="1 2">CGMCC 1.10133</strain>
    </source>
</reference>